<protein>
    <submittedName>
        <fullName evidence="1">Uncharacterized protein</fullName>
    </submittedName>
</protein>
<sequence>MTFIRINRQREFIERKHSSRLTLRKDKNRKGIVSCYLSKKARGDGIFVIIELDPEHKTIRIKTTNISTEKGLKMSRGTFSLCKVWEHMFYKNLHEDQIIIELEEKDDGWWYGTF</sequence>
<gene>
    <name evidence="1" type="ORF">NCTC10418_07652</name>
</gene>
<name>A0A376YNK3_ECOLX</name>
<dbReference type="Proteomes" id="UP000255460">
    <property type="component" value="Unassembled WGS sequence"/>
</dbReference>
<evidence type="ECO:0000313" key="2">
    <source>
        <dbReference type="Proteomes" id="UP000255460"/>
    </source>
</evidence>
<evidence type="ECO:0000313" key="1">
    <source>
        <dbReference type="EMBL" id="STK04511.1"/>
    </source>
</evidence>
<dbReference type="EMBL" id="UFZQ01000002">
    <property type="protein sequence ID" value="STK04511.1"/>
    <property type="molecule type" value="Genomic_DNA"/>
</dbReference>
<dbReference type="AlphaFoldDB" id="A0A376YNK3"/>
<proteinExistence type="predicted"/>
<accession>A0A376YNK3</accession>
<organism evidence="1 2">
    <name type="scientific">Escherichia coli</name>
    <dbReference type="NCBI Taxonomy" id="562"/>
    <lineage>
        <taxon>Bacteria</taxon>
        <taxon>Pseudomonadati</taxon>
        <taxon>Pseudomonadota</taxon>
        <taxon>Gammaproteobacteria</taxon>
        <taxon>Enterobacterales</taxon>
        <taxon>Enterobacteriaceae</taxon>
        <taxon>Escherichia</taxon>
    </lineage>
</organism>
<reference evidence="1 2" key="1">
    <citation type="submission" date="2018-06" db="EMBL/GenBank/DDBJ databases">
        <authorList>
            <consortium name="Pathogen Informatics"/>
            <person name="Doyle S."/>
        </authorList>
    </citation>
    <scope>NUCLEOTIDE SEQUENCE [LARGE SCALE GENOMIC DNA]</scope>
    <source>
        <strain evidence="1 2">NCTC10418</strain>
    </source>
</reference>